<reference evidence="10 11" key="1">
    <citation type="submission" date="2015-02" db="EMBL/GenBank/DDBJ databases">
        <title>Draft genome sequences of ten Microbacterium spp. with emphasis on heavy metal contaminated environments.</title>
        <authorList>
            <person name="Corretto E."/>
        </authorList>
    </citation>
    <scope>NUCLEOTIDE SEQUENCE [LARGE SCALE GENOMIC DNA]</scope>
    <source>
        <strain evidence="10 11">DSM 12510</strain>
    </source>
</reference>
<evidence type="ECO:0000256" key="8">
    <source>
        <dbReference type="SAM" id="Phobius"/>
    </source>
</evidence>
<keyword evidence="4" id="KW-1003">Cell membrane</keyword>
<evidence type="ECO:0000256" key="5">
    <source>
        <dbReference type="ARBA" id="ARBA00022692"/>
    </source>
</evidence>
<evidence type="ECO:0000256" key="1">
    <source>
        <dbReference type="ARBA" id="ARBA00004651"/>
    </source>
</evidence>
<feature type="transmembrane region" description="Helical" evidence="8">
    <location>
        <begin position="75"/>
        <end position="96"/>
    </location>
</feature>
<evidence type="ECO:0000256" key="7">
    <source>
        <dbReference type="ARBA" id="ARBA00023136"/>
    </source>
</evidence>
<comment type="caution">
    <text evidence="10">The sequence shown here is derived from an EMBL/GenBank/DDBJ whole genome shotgun (WGS) entry which is preliminary data.</text>
</comment>
<dbReference type="Proteomes" id="UP000033956">
    <property type="component" value="Unassembled WGS sequence"/>
</dbReference>
<feature type="transmembrane region" description="Helical" evidence="8">
    <location>
        <begin position="108"/>
        <end position="128"/>
    </location>
</feature>
<dbReference type="InterPro" id="IPR000620">
    <property type="entry name" value="EamA_dom"/>
</dbReference>
<feature type="transmembrane region" description="Helical" evidence="8">
    <location>
        <begin position="308"/>
        <end position="327"/>
    </location>
</feature>
<comment type="subcellular location">
    <subcellularLocation>
        <location evidence="1">Cell membrane</location>
        <topology evidence="1">Multi-pass membrane protein</topology>
    </subcellularLocation>
</comment>
<dbReference type="GO" id="GO:0005886">
    <property type="term" value="C:plasma membrane"/>
    <property type="evidence" value="ECO:0007669"/>
    <property type="project" value="UniProtKB-SubCell"/>
</dbReference>
<feature type="transmembrane region" description="Helical" evidence="8">
    <location>
        <begin position="223"/>
        <end position="244"/>
    </location>
</feature>
<evidence type="ECO:0000256" key="2">
    <source>
        <dbReference type="ARBA" id="ARBA00007362"/>
    </source>
</evidence>
<feature type="transmembrane region" description="Helical" evidence="8">
    <location>
        <begin position="47"/>
        <end position="69"/>
    </location>
</feature>
<evidence type="ECO:0000256" key="3">
    <source>
        <dbReference type="ARBA" id="ARBA00022448"/>
    </source>
</evidence>
<feature type="transmembrane region" description="Helical" evidence="8">
    <location>
        <begin position="140"/>
        <end position="157"/>
    </location>
</feature>
<dbReference type="PATRIC" id="fig|92835.4.peg.1509"/>
<dbReference type="NCBIfam" id="TIGR00688">
    <property type="entry name" value="rarD"/>
    <property type="match status" value="1"/>
</dbReference>
<feature type="transmembrane region" description="Helical" evidence="8">
    <location>
        <begin position="277"/>
        <end position="296"/>
    </location>
</feature>
<evidence type="ECO:0000259" key="9">
    <source>
        <dbReference type="Pfam" id="PF00892"/>
    </source>
</evidence>
<protein>
    <submittedName>
        <fullName evidence="10">EamA-like transporter family protein</fullName>
    </submittedName>
</protein>
<keyword evidence="6 8" id="KW-1133">Transmembrane helix</keyword>
<feature type="transmembrane region" description="Helical" evidence="8">
    <location>
        <begin position="250"/>
        <end position="270"/>
    </location>
</feature>
<dbReference type="PANTHER" id="PTHR22911">
    <property type="entry name" value="ACYL-MALONYL CONDENSING ENZYME-RELATED"/>
    <property type="match status" value="1"/>
</dbReference>
<dbReference type="PANTHER" id="PTHR22911:SF137">
    <property type="entry name" value="SOLUTE CARRIER FAMILY 35 MEMBER G2-RELATED"/>
    <property type="match status" value="1"/>
</dbReference>
<dbReference type="EMBL" id="JYIZ01000045">
    <property type="protein sequence ID" value="KJL40946.1"/>
    <property type="molecule type" value="Genomic_DNA"/>
</dbReference>
<keyword evidence="11" id="KW-1185">Reference proteome</keyword>
<comment type="similarity">
    <text evidence="2">Belongs to the EamA transporter family.</text>
</comment>
<proteinExistence type="inferred from homology"/>
<gene>
    <name evidence="10" type="ORF">RS81_01490</name>
</gene>
<keyword evidence="7 8" id="KW-0472">Membrane</keyword>
<accession>A0A0M2H8K5</accession>
<evidence type="ECO:0000256" key="4">
    <source>
        <dbReference type="ARBA" id="ARBA00022475"/>
    </source>
</evidence>
<dbReference type="Pfam" id="PF00892">
    <property type="entry name" value="EamA"/>
    <property type="match status" value="1"/>
</dbReference>
<evidence type="ECO:0000256" key="6">
    <source>
        <dbReference type="ARBA" id="ARBA00022989"/>
    </source>
</evidence>
<dbReference type="AlphaFoldDB" id="A0A0M2H8K5"/>
<dbReference type="InterPro" id="IPR004626">
    <property type="entry name" value="RarD"/>
</dbReference>
<evidence type="ECO:0000313" key="11">
    <source>
        <dbReference type="Proteomes" id="UP000033956"/>
    </source>
</evidence>
<sequence>MKRSTGPIPAATTASDLGEIATDTAGIGVVAASGSLDSPRQRTLGGVYAFSAYLLWGFLPLYFVLLAPTGPFELVAWRIVLSLVFCALLLTVMRSWPRLIAIMRQPRLLGLTALAGLLIYVNWQVFIIGALSDHVIETSLGYFINPIATVLLAVLVLRERLRVTQWVAIGIAAAAVLVIIVGYGSVPWIALTLAASFSVYGLVKKRVGPSVDAVSGLTLESLWLVPIAAVILTVVGTTTGFTLGTSGPTHAVLLSLAGVVTAVPLLFFAAGARRATLTTIGLLQFVAPILQFLTGWLVLQEPMPLERWIGFGLVWVALIVLTVDSVVHARRVRAAQP</sequence>
<dbReference type="InterPro" id="IPR037185">
    <property type="entry name" value="EmrE-like"/>
</dbReference>
<feature type="transmembrane region" description="Helical" evidence="8">
    <location>
        <begin position="164"/>
        <end position="180"/>
    </location>
</feature>
<keyword evidence="5 8" id="KW-0812">Transmembrane</keyword>
<feature type="domain" description="EamA" evidence="9">
    <location>
        <begin position="45"/>
        <end position="180"/>
    </location>
</feature>
<dbReference type="SUPFAM" id="SSF103481">
    <property type="entry name" value="Multidrug resistance efflux transporter EmrE"/>
    <property type="match status" value="2"/>
</dbReference>
<keyword evidence="3" id="KW-0813">Transport</keyword>
<organism evidence="10 11">
    <name type="scientific">Microbacterium terrae</name>
    <dbReference type="NCBI Taxonomy" id="69369"/>
    <lineage>
        <taxon>Bacteria</taxon>
        <taxon>Bacillati</taxon>
        <taxon>Actinomycetota</taxon>
        <taxon>Actinomycetes</taxon>
        <taxon>Micrococcales</taxon>
        <taxon>Microbacteriaceae</taxon>
        <taxon>Microbacterium</taxon>
    </lineage>
</organism>
<evidence type="ECO:0000313" key="10">
    <source>
        <dbReference type="EMBL" id="KJL40946.1"/>
    </source>
</evidence>
<name>A0A0M2H8K5_9MICO</name>